<dbReference type="Gene3D" id="3.30.420.10">
    <property type="entry name" value="Ribonuclease H-like superfamily/Ribonuclease H"/>
    <property type="match status" value="1"/>
</dbReference>
<dbReference type="InterPro" id="IPR041588">
    <property type="entry name" value="Integrase_H2C2"/>
</dbReference>
<protein>
    <recommendedName>
        <fullName evidence="18">Integrase catalytic domain-containing protein</fullName>
    </recommendedName>
</protein>
<feature type="domain" description="Chromo" evidence="14">
    <location>
        <begin position="481"/>
        <end position="537"/>
    </location>
</feature>
<keyword evidence="4" id="KW-0064">Aspartyl protease</keyword>
<feature type="compositionally biased region" description="Basic and acidic residues" evidence="13">
    <location>
        <begin position="540"/>
        <end position="557"/>
    </location>
</feature>
<dbReference type="PANTHER" id="PTHR37984:SF5">
    <property type="entry name" value="PROTEIN NYNRIN-LIKE"/>
    <property type="match status" value="1"/>
</dbReference>
<sequence length="557" mass="64209">MRLFQDDHLRRVPISTLSTNTEGAQELNFGKEIRMFEDEELQQLWHAARQEDKLYQELTKLVANGEKNLPTELQKEKVVSISECSLDNRGLLCFRERVWIPASEPLRTKIIQETHDSHITGHPGRDLTYSILSRRFFWPGAASAVRRFVRNCEVCGRNTIWRDTKKGLLKPLPIPQRIWSEITIDFITDLPPSGRDGATNCMVVTDRLTKGVELEGLNDVSSETVARRLFERHYPVHGIPTAITSDRGPQFVSGMWKHFCQLLGIEQRLSTAYHPQTDGATERMNQEVERILRIWTNYLQENWLDLLPIAMATINERKATSTGLSPFFFMHGYHNEPIQLVEHRGTEDMTHGEAAAEDFIQRLQDATEFAQAAIAMAQEIQQAQANKHRTAAPRYKPGDWVFLNLRNVKTSRPCKKLDWLHAKYQVLAEVNPHAYRLDVPGRIHPVFHVDLLRPVPGDPLPSQKIDQESAPPVLVDGQEMYLVERILDERMEGTHKKVLVKWHDYSQPTWEPLATIRHTDAWKQWKKHKKSVTFSSHLGTDSHDPTEEETLEGREVM</sequence>
<reference evidence="16 17" key="1">
    <citation type="journal article" date="2014" name="Genome Biol. Evol.">
        <title>Comparative genomics and transcriptomics analyses reveal divergent lifestyle features of nematode endoparasitic fungus Hirsutella minnesotensis.</title>
        <authorList>
            <person name="Lai Y."/>
            <person name="Liu K."/>
            <person name="Zhang X."/>
            <person name="Zhang X."/>
            <person name="Li K."/>
            <person name="Wang N."/>
            <person name="Shu C."/>
            <person name="Wu Y."/>
            <person name="Wang C."/>
            <person name="Bushley K.E."/>
            <person name="Xiang M."/>
            <person name="Liu X."/>
        </authorList>
    </citation>
    <scope>NUCLEOTIDE SEQUENCE [LARGE SCALE GENOMIC DNA]</scope>
    <source>
        <strain evidence="16 17">3608</strain>
    </source>
</reference>
<evidence type="ECO:0000313" key="17">
    <source>
        <dbReference type="Proteomes" id="UP000054481"/>
    </source>
</evidence>
<keyword evidence="10" id="KW-0808">Transferase</keyword>
<dbReference type="SUPFAM" id="SSF54160">
    <property type="entry name" value="Chromo domain-like"/>
    <property type="match status" value="1"/>
</dbReference>
<proteinExistence type="predicted"/>
<keyword evidence="9" id="KW-0695">RNA-directed DNA polymerase</keyword>
<organism evidence="16 17">
    <name type="scientific">Hirsutella minnesotensis 3608</name>
    <dbReference type="NCBI Taxonomy" id="1043627"/>
    <lineage>
        <taxon>Eukaryota</taxon>
        <taxon>Fungi</taxon>
        <taxon>Dikarya</taxon>
        <taxon>Ascomycota</taxon>
        <taxon>Pezizomycotina</taxon>
        <taxon>Sordariomycetes</taxon>
        <taxon>Hypocreomycetidae</taxon>
        <taxon>Hypocreales</taxon>
        <taxon>Ophiocordycipitaceae</taxon>
        <taxon>Hirsutella</taxon>
    </lineage>
</organism>
<comment type="subunit">
    <text evidence="1">Component of the NuA4 histone acetyltransferase complex.</text>
</comment>
<dbReference type="Pfam" id="PF00665">
    <property type="entry name" value="rve"/>
    <property type="match status" value="1"/>
</dbReference>
<dbReference type="InterPro" id="IPR000953">
    <property type="entry name" value="Chromo/chromo_shadow_dom"/>
</dbReference>
<keyword evidence="12" id="KW-0233">DNA recombination</keyword>
<evidence type="ECO:0000256" key="8">
    <source>
        <dbReference type="ARBA" id="ARBA00022908"/>
    </source>
</evidence>
<dbReference type="EMBL" id="KQ030893">
    <property type="protein sequence ID" value="KJZ68446.1"/>
    <property type="molecule type" value="Genomic_DNA"/>
</dbReference>
<evidence type="ECO:0008006" key="18">
    <source>
        <dbReference type="Google" id="ProtNLM"/>
    </source>
</evidence>
<dbReference type="AlphaFoldDB" id="A0A0F7ZF34"/>
<dbReference type="Gene3D" id="2.40.50.40">
    <property type="match status" value="1"/>
</dbReference>
<name>A0A0F7ZF34_9HYPO</name>
<evidence type="ECO:0000256" key="5">
    <source>
        <dbReference type="ARBA" id="ARBA00022801"/>
    </source>
</evidence>
<dbReference type="FunFam" id="3.30.420.10:FF:000032">
    <property type="entry name" value="Retrovirus-related Pol polyprotein from transposon 297-like Protein"/>
    <property type="match status" value="1"/>
</dbReference>
<keyword evidence="5" id="KW-0378">Hydrolase</keyword>
<feature type="domain" description="Integrase catalytic" evidence="15">
    <location>
        <begin position="169"/>
        <end position="334"/>
    </location>
</feature>
<keyword evidence="8" id="KW-0229">DNA integration</keyword>
<dbReference type="Pfam" id="PF24626">
    <property type="entry name" value="SH3_Tf2-1"/>
    <property type="match status" value="1"/>
</dbReference>
<keyword evidence="3" id="KW-0479">Metal-binding</keyword>
<dbReference type="GO" id="GO:0004190">
    <property type="term" value="F:aspartic-type endopeptidase activity"/>
    <property type="evidence" value="ECO:0007669"/>
    <property type="project" value="UniProtKB-KW"/>
</dbReference>
<evidence type="ECO:0000256" key="2">
    <source>
        <dbReference type="ARBA" id="ARBA00022670"/>
    </source>
</evidence>
<dbReference type="Pfam" id="PF00385">
    <property type="entry name" value="Chromo"/>
    <property type="match status" value="1"/>
</dbReference>
<dbReference type="SUPFAM" id="SSF53098">
    <property type="entry name" value="Ribonuclease H-like"/>
    <property type="match status" value="1"/>
</dbReference>
<dbReference type="OrthoDB" id="5152741at2759"/>
<evidence type="ECO:0000256" key="6">
    <source>
        <dbReference type="ARBA" id="ARBA00022842"/>
    </source>
</evidence>
<dbReference type="InterPro" id="IPR056924">
    <property type="entry name" value="SH3_Tf2-1"/>
</dbReference>
<dbReference type="InterPro" id="IPR050951">
    <property type="entry name" value="Retrovirus_Pol_polyprotein"/>
</dbReference>
<dbReference type="GO" id="GO:0003677">
    <property type="term" value="F:DNA binding"/>
    <property type="evidence" value="ECO:0007669"/>
    <property type="project" value="UniProtKB-KW"/>
</dbReference>
<dbReference type="GO" id="GO:0003887">
    <property type="term" value="F:DNA-directed DNA polymerase activity"/>
    <property type="evidence" value="ECO:0007669"/>
    <property type="project" value="UniProtKB-KW"/>
</dbReference>
<evidence type="ECO:0000256" key="9">
    <source>
        <dbReference type="ARBA" id="ARBA00022918"/>
    </source>
</evidence>
<keyword evidence="6" id="KW-0460">Magnesium</keyword>
<dbReference type="GO" id="GO:0006508">
    <property type="term" value="P:proteolysis"/>
    <property type="evidence" value="ECO:0007669"/>
    <property type="project" value="UniProtKB-KW"/>
</dbReference>
<dbReference type="GO" id="GO:0006338">
    <property type="term" value="P:chromatin remodeling"/>
    <property type="evidence" value="ECO:0007669"/>
    <property type="project" value="UniProtKB-ARBA"/>
</dbReference>
<evidence type="ECO:0000256" key="1">
    <source>
        <dbReference type="ARBA" id="ARBA00011353"/>
    </source>
</evidence>
<evidence type="ECO:0000259" key="14">
    <source>
        <dbReference type="PROSITE" id="PS50013"/>
    </source>
</evidence>
<evidence type="ECO:0000259" key="15">
    <source>
        <dbReference type="PROSITE" id="PS50994"/>
    </source>
</evidence>
<dbReference type="PANTHER" id="PTHR37984">
    <property type="entry name" value="PROTEIN CBG26694"/>
    <property type="match status" value="1"/>
</dbReference>
<dbReference type="GO" id="GO:0006310">
    <property type="term" value="P:DNA recombination"/>
    <property type="evidence" value="ECO:0007669"/>
    <property type="project" value="UniProtKB-KW"/>
</dbReference>
<accession>A0A0F7ZF34</accession>
<evidence type="ECO:0000313" key="16">
    <source>
        <dbReference type="EMBL" id="KJZ68446.1"/>
    </source>
</evidence>
<evidence type="ECO:0000256" key="3">
    <source>
        <dbReference type="ARBA" id="ARBA00022723"/>
    </source>
</evidence>
<dbReference type="Pfam" id="PF17921">
    <property type="entry name" value="Integrase_H2C2"/>
    <property type="match status" value="1"/>
</dbReference>
<dbReference type="GO" id="GO:0003723">
    <property type="term" value="F:RNA binding"/>
    <property type="evidence" value="ECO:0007669"/>
    <property type="project" value="UniProtKB-KW"/>
</dbReference>
<keyword evidence="17" id="KW-1185">Reference proteome</keyword>
<dbReference type="InterPro" id="IPR036397">
    <property type="entry name" value="RNaseH_sf"/>
</dbReference>
<keyword evidence="11" id="KW-0238">DNA-binding</keyword>
<dbReference type="Proteomes" id="UP000054481">
    <property type="component" value="Unassembled WGS sequence"/>
</dbReference>
<keyword evidence="7" id="KW-0694">RNA-binding</keyword>
<dbReference type="GO" id="GO:0015074">
    <property type="term" value="P:DNA integration"/>
    <property type="evidence" value="ECO:0007669"/>
    <property type="project" value="UniProtKB-KW"/>
</dbReference>
<keyword evidence="10" id="KW-0548">Nucleotidyltransferase</keyword>
<evidence type="ECO:0000256" key="7">
    <source>
        <dbReference type="ARBA" id="ARBA00022884"/>
    </source>
</evidence>
<evidence type="ECO:0000256" key="4">
    <source>
        <dbReference type="ARBA" id="ARBA00022750"/>
    </source>
</evidence>
<dbReference type="GO" id="GO:0046872">
    <property type="term" value="F:metal ion binding"/>
    <property type="evidence" value="ECO:0007669"/>
    <property type="project" value="UniProtKB-KW"/>
</dbReference>
<dbReference type="Gene3D" id="1.10.340.70">
    <property type="match status" value="1"/>
</dbReference>
<evidence type="ECO:0000256" key="12">
    <source>
        <dbReference type="ARBA" id="ARBA00023172"/>
    </source>
</evidence>
<evidence type="ECO:0000256" key="11">
    <source>
        <dbReference type="ARBA" id="ARBA00023125"/>
    </source>
</evidence>
<dbReference type="GO" id="GO:0003964">
    <property type="term" value="F:RNA-directed DNA polymerase activity"/>
    <property type="evidence" value="ECO:0007669"/>
    <property type="project" value="UniProtKB-KW"/>
</dbReference>
<dbReference type="PROSITE" id="PS50013">
    <property type="entry name" value="CHROMO_2"/>
    <property type="match status" value="1"/>
</dbReference>
<dbReference type="InterPro" id="IPR016197">
    <property type="entry name" value="Chromo-like_dom_sf"/>
</dbReference>
<keyword evidence="10" id="KW-0239">DNA-directed DNA polymerase</keyword>
<dbReference type="PROSITE" id="PS50994">
    <property type="entry name" value="INTEGRASE"/>
    <property type="match status" value="1"/>
</dbReference>
<keyword evidence="2" id="KW-0645">Protease</keyword>
<evidence type="ECO:0000256" key="13">
    <source>
        <dbReference type="SAM" id="MobiDB-lite"/>
    </source>
</evidence>
<dbReference type="InterPro" id="IPR001584">
    <property type="entry name" value="Integrase_cat-core"/>
</dbReference>
<evidence type="ECO:0000256" key="10">
    <source>
        <dbReference type="ARBA" id="ARBA00022932"/>
    </source>
</evidence>
<gene>
    <name evidence="16" type="ORF">HIM_12160</name>
</gene>
<dbReference type="InterPro" id="IPR023780">
    <property type="entry name" value="Chromo_domain"/>
</dbReference>
<feature type="region of interest" description="Disordered" evidence="13">
    <location>
        <begin position="533"/>
        <end position="557"/>
    </location>
</feature>
<dbReference type="GO" id="GO:0005634">
    <property type="term" value="C:nucleus"/>
    <property type="evidence" value="ECO:0007669"/>
    <property type="project" value="UniProtKB-ARBA"/>
</dbReference>
<dbReference type="InterPro" id="IPR012337">
    <property type="entry name" value="RNaseH-like_sf"/>
</dbReference>
<dbReference type="SMART" id="SM00298">
    <property type="entry name" value="CHROMO"/>
    <property type="match status" value="1"/>
</dbReference>